<feature type="transmembrane region" description="Helical" evidence="1">
    <location>
        <begin position="99"/>
        <end position="118"/>
    </location>
</feature>
<evidence type="ECO:0000313" key="3">
    <source>
        <dbReference type="Proteomes" id="UP000053593"/>
    </source>
</evidence>
<protein>
    <submittedName>
        <fullName evidence="2">Uncharacterized protein</fullName>
    </submittedName>
</protein>
<dbReference type="PANTHER" id="PTHR40465:SF1">
    <property type="entry name" value="DUF6534 DOMAIN-CONTAINING PROTEIN"/>
    <property type="match status" value="1"/>
</dbReference>
<organism evidence="2 3">
    <name type="scientific">Collybiopsis luxurians FD-317 M1</name>
    <dbReference type="NCBI Taxonomy" id="944289"/>
    <lineage>
        <taxon>Eukaryota</taxon>
        <taxon>Fungi</taxon>
        <taxon>Dikarya</taxon>
        <taxon>Basidiomycota</taxon>
        <taxon>Agaricomycotina</taxon>
        <taxon>Agaricomycetes</taxon>
        <taxon>Agaricomycetidae</taxon>
        <taxon>Agaricales</taxon>
        <taxon>Marasmiineae</taxon>
        <taxon>Omphalotaceae</taxon>
        <taxon>Collybiopsis</taxon>
        <taxon>Collybiopsis luxurians</taxon>
    </lineage>
</organism>
<keyword evidence="1" id="KW-0812">Transmembrane</keyword>
<keyword evidence="1" id="KW-1133">Transmembrane helix</keyword>
<evidence type="ECO:0000313" key="2">
    <source>
        <dbReference type="EMBL" id="KIK56876.1"/>
    </source>
</evidence>
<accession>A0A0D0BP71</accession>
<dbReference type="PANTHER" id="PTHR40465">
    <property type="entry name" value="CHROMOSOME 1, WHOLE GENOME SHOTGUN SEQUENCE"/>
    <property type="match status" value="1"/>
</dbReference>
<reference evidence="2 3" key="1">
    <citation type="submission" date="2014-04" db="EMBL/GenBank/DDBJ databases">
        <title>Evolutionary Origins and Diversification of the Mycorrhizal Mutualists.</title>
        <authorList>
            <consortium name="DOE Joint Genome Institute"/>
            <consortium name="Mycorrhizal Genomics Consortium"/>
            <person name="Kohler A."/>
            <person name="Kuo A."/>
            <person name="Nagy L.G."/>
            <person name="Floudas D."/>
            <person name="Copeland A."/>
            <person name="Barry K.W."/>
            <person name="Cichocki N."/>
            <person name="Veneault-Fourrey C."/>
            <person name="LaButti K."/>
            <person name="Lindquist E.A."/>
            <person name="Lipzen A."/>
            <person name="Lundell T."/>
            <person name="Morin E."/>
            <person name="Murat C."/>
            <person name="Riley R."/>
            <person name="Ohm R."/>
            <person name="Sun H."/>
            <person name="Tunlid A."/>
            <person name="Henrissat B."/>
            <person name="Grigoriev I.V."/>
            <person name="Hibbett D.S."/>
            <person name="Martin F."/>
        </authorList>
    </citation>
    <scope>NUCLEOTIDE SEQUENCE [LARGE SCALE GENOMIC DNA]</scope>
    <source>
        <strain evidence="2 3">FD-317 M1</strain>
    </source>
</reference>
<proteinExistence type="predicted"/>
<name>A0A0D0BP71_9AGAR</name>
<dbReference type="HOGENOM" id="CLU_046025_16_0_1"/>
<keyword evidence="3" id="KW-1185">Reference proteome</keyword>
<dbReference type="AlphaFoldDB" id="A0A0D0BP71"/>
<dbReference type="EMBL" id="KN834794">
    <property type="protein sequence ID" value="KIK56876.1"/>
    <property type="molecule type" value="Genomic_DNA"/>
</dbReference>
<gene>
    <name evidence="2" type="ORF">GYMLUDRAFT_173678</name>
</gene>
<dbReference type="OrthoDB" id="2535105at2759"/>
<evidence type="ECO:0000256" key="1">
    <source>
        <dbReference type="SAM" id="Phobius"/>
    </source>
</evidence>
<keyword evidence="1" id="KW-0472">Membrane</keyword>
<feature type="transmembrane region" description="Helical" evidence="1">
    <location>
        <begin position="12"/>
        <end position="32"/>
    </location>
</feature>
<feature type="transmembrane region" description="Helical" evidence="1">
    <location>
        <begin position="166"/>
        <end position="193"/>
    </location>
</feature>
<dbReference type="Proteomes" id="UP000053593">
    <property type="component" value="Unassembled WGS sequence"/>
</dbReference>
<feature type="transmembrane region" description="Helical" evidence="1">
    <location>
        <begin position="130"/>
        <end position="154"/>
    </location>
</feature>
<sequence>MSLNSIIGILEVANGLSTFFLGITTLQSYFFYRAFPQEKWQVKLVVSFDSSKCLKVSLTIQPQSAFELGHTISLSHTLYEMTIIDFGQPQRFTKLPNSIEVTILLEGMITIAVQGFFISRVYRLPRIPKIISYFLFFLAVLRFAASFPLTIGAFKVTTYNEFLEHWSWLLTTLFSLGSFVDLGVSCTLCVFLVTQRNTSFKR</sequence>